<evidence type="ECO:0000313" key="2">
    <source>
        <dbReference type="Proteomes" id="UP000224460"/>
    </source>
</evidence>
<accession>A0AC61DCH0</accession>
<dbReference type="Proteomes" id="UP000224460">
    <property type="component" value="Unassembled WGS sequence"/>
</dbReference>
<comment type="caution">
    <text evidence="1">The sequence shown here is derived from an EMBL/GenBank/DDBJ whole genome shotgun (WGS) entry which is preliminary data.</text>
</comment>
<evidence type="ECO:0000313" key="1">
    <source>
        <dbReference type="EMBL" id="PHV70450.1"/>
    </source>
</evidence>
<gene>
    <name evidence="1" type="ORF">CS063_10170</name>
</gene>
<name>A0AC61DCH0_9FIRM</name>
<keyword evidence="2" id="KW-1185">Reference proteome</keyword>
<protein>
    <submittedName>
        <fullName evidence="1">Trehalase / alfa-L-rhamnosidase / mannosyl oligosaccharide glucosidase</fullName>
    </submittedName>
</protein>
<organism evidence="1 2">
    <name type="scientific">Sporanaerobium hydrogeniformans</name>
    <dbReference type="NCBI Taxonomy" id="3072179"/>
    <lineage>
        <taxon>Bacteria</taxon>
        <taxon>Bacillati</taxon>
        <taxon>Bacillota</taxon>
        <taxon>Clostridia</taxon>
        <taxon>Lachnospirales</taxon>
        <taxon>Lachnospiraceae</taxon>
        <taxon>Sporanaerobium</taxon>
    </lineage>
</organism>
<proteinExistence type="predicted"/>
<sequence>MAYLEMEKQQIKDYILKNLKRTLKEANDYLKYPFIDPGSVYDGNLWDWDSFWATYALLNMTKEIAVELKEKVILHAKGNIYNFFDNQLEDGYIPMMIEKTELKEPYLNIKHKEGVIMNMCKPFLCQQIGLISGFIEDYTWVLPYKEKIKKYFDCYKKYYYNPKVGLYVWADDIMIGIDNDPSSFGRPKFSTANIYLNSFMVSELKAAIKLFRAWQEEESVQSLQGELNELIENINKECWDKRDAFYYSVDVDICTREFDWFHKGLGVFWNTLPIKIRSCSSLVPLYVGFPSKKQAEAIKNHLLDPTTFGSPWGITSLAMDEKMYNLEATNNPSNWLGPIWMVTQYLVFRGLMNYGYTAEAKALCERIIQLLSQDIQKTGTLHEFYHPMTGEPIMNAGFMNWNMLVINMMDELEQKSSMYELIF</sequence>
<reference evidence="1" key="1">
    <citation type="submission" date="2017-10" db="EMBL/GenBank/DDBJ databases">
        <title>Genome sequence of cellulolytic Lachnospiraceae bacterium XHS1971 isolated from hotspring sediment.</title>
        <authorList>
            <person name="Vasudevan G."/>
            <person name="Joshi A.J."/>
            <person name="Hivarkar S."/>
            <person name="Lanjekar V.B."/>
            <person name="Dhakephalkar P.K."/>
            <person name="Dagar S."/>
        </authorList>
    </citation>
    <scope>NUCLEOTIDE SEQUENCE</scope>
    <source>
        <strain evidence="1">XHS1971</strain>
    </source>
</reference>
<dbReference type="EMBL" id="PEDL01000010">
    <property type="protein sequence ID" value="PHV70450.1"/>
    <property type="molecule type" value="Genomic_DNA"/>
</dbReference>